<accession>A0A2T2P106</accession>
<name>A0A2T2P106_CORCC</name>
<reference evidence="2 3" key="1">
    <citation type="journal article" date="2018" name="Front. Microbiol.">
        <title>Genome-Wide Analysis of Corynespora cassiicola Leaf Fall Disease Putative Effectors.</title>
        <authorList>
            <person name="Lopez D."/>
            <person name="Ribeiro S."/>
            <person name="Label P."/>
            <person name="Fumanal B."/>
            <person name="Venisse J.S."/>
            <person name="Kohler A."/>
            <person name="de Oliveira R.R."/>
            <person name="Labutti K."/>
            <person name="Lipzen A."/>
            <person name="Lail K."/>
            <person name="Bauer D."/>
            <person name="Ohm R.A."/>
            <person name="Barry K.W."/>
            <person name="Spatafora J."/>
            <person name="Grigoriev I.V."/>
            <person name="Martin F.M."/>
            <person name="Pujade-Renaud V."/>
        </authorList>
    </citation>
    <scope>NUCLEOTIDE SEQUENCE [LARGE SCALE GENOMIC DNA]</scope>
    <source>
        <strain evidence="2 3">Philippines</strain>
    </source>
</reference>
<feature type="region of interest" description="Disordered" evidence="1">
    <location>
        <begin position="114"/>
        <end position="138"/>
    </location>
</feature>
<evidence type="ECO:0000256" key="1">
    <source>
        <dbReference type="SAM" id="MobiDB-lite"/>
    </source>
</evidence>
<evidence type="ECO:0000313" key="2">
    <source>
        <dbReference type="EMBL" id="PSN71337.1"/>
    </source>
</evidence>
<dbReference type="EMBL" id="KZ678131">
    <property type="protein sequence ID" value="PSN71337.1"/>
    <property type="molecule type" value="Genomic_DNA"/>
</dbReference>
<protein>
    <submittedName>
        <fullName evidence="2">Uncharacterized protein</fullName>
    </submittedName>
</protein>
<organism evidence="2 3">
    <name type="scientific">Corynespora cassiicola Philippines</name>
    <dbReference type="NCBI Taxonomy" id="1448308"/>
    <lineage>
        <taxon>Eukaryota</taxon>
        <taxon>Fungi</taxon>
        <taxon>Dikarya</taxon>
        <taxon>Ascomycota</taxon>
        <taxon>Pezizomycotina</taxon>
        <taxon>Dothideomycetes</taxon>
        <taxon>Pleosporomycetidae</taxon>
        <taxon>Pleosporales</taxon>
        <taxon>Corynesporascaceae</taxon>
        <taxon>Corynespora</taxon>
    </lineage>
</organism>
<feature type="compositionally biased region" description="Polar residues" evidence="1">
    <location>
        <begin position="125"/>
        <end position="138"/>
    </location>
</feature>
<proteinExistence type="predicted"/>
<evidence type="ECO:0000313" key="3">
    <source>
        <dbReference type="Proteomes" id="UP000240883"/>
    </source>
</evidence>
<keyword evidence="3" id="KW-1185">Reference proteome</keyword>
<gene>
    <name evidence="2" type="ORF">BS50DRAFT_280389</name>
</gene>
<sequence length="195" mass="20461">MALVSLARPVCQDCPRDLVPGAGPGRDPRATRRPVNTPGTVDWAKGELGSAFRVWGGCFFAPATLPPGLSALPATRAGDPTLDVQLSSACPACPFVPLLLRRLARCAAAAASRSTRRRKGPGAARSSQLQPPDTVSSGSPILRCICPPSQGLFFGLCFCASSRPQPAFRSLVAVEQHPLGHTAAPEPGMRFRPAR</sequence>
<feature type="region of interest" description="Disordered" evidence="1">
    <location>
        <begin position="17"/>
        <end position="38"/>
    </location>
</feature>
<dbReference type="AlphaFoldDB" id="A0A2T2P106"/>
<dbReference type="Proteomes" id="UP000240883">
    <property type="component" value="Unassembled WGS sequence"/>
</dbReference>